<evidence type="ECO:0000313" key="3">
    <source>
        <dbReference type="Proteomes" id="UP000799424"/>
    </source>
</evidence>
<feature type="region of interest" description="Disordered" evidence="1">
    <location>
        <begin position="1"/>
        <end position="21"/>
    </location>
</feature>
<dbReference type="AlphaFoldDB" id="A0A6A7A9Z1"/>
<dbReference type="Proteomes" id="UP000799424">
    <property type="component" value="Unassembled WGS sequence"/>
</dbReference>
<name>A0A6A7A9Z1_9PLEO</name>
<reference evidence="2" key="1">
    <citation type="journal article" date="2020" name="Stud. Mycol.">
        <title>101 Dothideomycetes genomes: a test case for predicting lifestyles and emergence of pathogens.</title>
        <authorList>
            <person name="Haridas S."/>
            <person name="Albert R."/>
            <person name="Binder M."/>
            <person name="Bloem J."/>
            <person name="Labutti K."/>
            <person name="Salamov A."/>
            <person name="Andreopoulos B."/>
            <person name="Baker S."/>
            <person name="Barry K."/>
            <person name="Bills G."/>
            <person name="Bluhm B."/>
            <person name="Cannon C."/>
            <person name="Castanera R."/>
            <person name="Culley D."/>
            <person name="Daum C."/>
            <person name="Ezra D."/>
            <person name="Gonzalez J."/>
            <person name="Henrissat B."/>
            <person name="Kuo A."/>
            <person name="Liang C."/>
            <person name="Lipzen A."/>
            <person name="Lutzoni F."/>
            <person name="Magnuson J."/>
            <person name="Mondo S."/>
            <person name="Nolan M."/>
            <person name="Ohm R."/>
            <person name="Pangilinan J."/>
            <person name="Park H.-J."/>
            <person name="Ramirez L."/>
            <person name="Alfaro M."/>
            <person name="Sun H."/>
            <person name="Tritt A."/>
            <person name="Yoshinaga Y."/>
            <person name="Zwiers L.-H."/>
            <person name="Turgeon B."/>
            <person name="Goodwin S."/>
            <person name="Spatafora J."/>
            <person name="Crous P."/>
            <person name="Grigoriev I."/>
        </authorList>
    </citation>
    <scope>NUCLEOTIDE SEQUENCE</scope>
    <source>
        <strain evidence="2">CBS 113818</strain>
    </source>
</reference>
<accession>A0A6A7A9Z1</accession>
<dbReference type="EMBL" id="MU006220">
    <property type="protein sequence ID" value="KAF2830120.1"/>
    <property type="molecule type" value="Genomic_DNA"/>
</dbReference>
<protein>
    <submittedName>
        <fullName evidence="2">Uncharacterized protein</fullName>
    </submittedName>
</protein>
<evidence type="ECO:0000256" key="1">
    <source>
        <dbReference type="SAM" id="MobiDB-lite"/>
    </source>
</evidence>
<proteinExistence type="predicted"/>
<evidence type="ECO:0000313" key="2">
    <source>
        <dbReference type="EMBL" id="KAF2830120.1"/>
    </source>
</evidence>
<gene>
    <name evidence="2" type="ORF">CC86DRAFT_180739</name>
</gene>
<sequence length="151" mass="16369">MVLTRHVSHQQGKDATTRHHTTSETSMVDMLFIDSSSPLRSIVIQAKTALPGLPLPATPLASFQSRMHSQNRLLIGSKNTIHVRSLSIAGINTLEYLYGERAEYCTQVECCGGKLLVVMVVQDPAGDLPVIDNELLIAPTTGKEAQGCSQL</sequence>
<organism evidence="2 3">
    <name type="scientific">Ophiobolus disseminans</name>
    <dbReference type="NCBI Taxonomy" id="1469910"/>
    <lineage>
        <taxon>Eukaryota</taxon>
        <taxon>Fungi</taxon>
        <taxon>Dikarya</taxon>
        <taxon>Ascomycota</taxon>
        <taxon>Pezizomycotina</taxon>
        <taxon>Dothideomycetes</taxon>
        <taxon>Pleosporomycetidae</taxon>
        <taxon>Pleosporales</taxon>
        <taxon>Pleosporineae</taxon>
        <taxon>Phaeosphaeriaceae</taxon>
        <taxon>Ophiobolus</taxon>
    </lineage>
</organism>
<keyword evidence="3" id="KW-1185">Reference proteome</keyword>